<proteinExistence type="predicted"/>
<comment type="caution">
    <text evidence="1">The sequence shown here is derived from an EMBL/GenBank/DDBJ whole genome shotgun (WGS) entry which is preliminary data.</text>
</comment>
<reference evidence="1 2" key="1">
    <citation type="submission" date="2020-04" db="EMBL/GenBank/DDBJ databases">
        <title>Gordonia sp. nov. TBRC 11910.</title>
        <authorList>
            <person name="Suriyachadkun C."/>
        </authorList>
    </citation>
    <scope>NUCLEOTIDE SEQUENCE [LARGE SCALE GENOMIC DNA]</scope>
    <source>
        <strain evidence="1 2">TBRC 11910</strain>
    </source>
</reference>
<organism evidence="1 2">
    <name type="scientific">Gordonia asplenii</name>
    <dbReference type="NCBI Taxonomy" id="2725283"/>
    <lineage>
        <taxon>Bacteria</taxon>
        <taxon>Bacillati</taxon>
        <taxon>Actinomycetota</taxon>
        <taxon>Actinomycetes</taxon>
        <taxon>Mycobacteriales</taxon>
        <taxon>Gordoniaceae</taxon>
        <taxon>Gordonia</taxon>
    </lineage>
</organism>
<protein>
    <submittedName>
        <fullName evidence="1">Uncharacterized protein</fullName>
    </submittedName>
</protein>
<evidence type="ECO:0000313" key="2">
    <source>
        <dbReference type="Proteomes" id="UP000550729"/>
    </source>
</evidence>
<gene>
    <name evidence="1" type="ORF">HH308_06320</name>
</gene>
<dbReference type="RefSeq" id="WP_170193333.1">
    <property type="nucleotide sequence ID" value="NZ_JABBNB010000005.1"/>
</dbReference>
<accession>A0A848KS77</accession>
<dbReference type="Proteomes" id="UP000550729">
    <property type="component" value="Unassembled WGS sequence"/>
</dbReference>
<dbReference type="EMBL" id="JABBNB010000005">
    <property type="protein sequence ID" value="NMO00827.1"/>
    <property type="molecule type" value="Genomic_DNA"/>
</dbReference>
<keyword evidence="2" id="KW-1185">Reference proteome</keyword>
<sequence>MDEYAVARGLLDEVTGLLPVTRAGAVELAYLHPGALMPRYSSCDTAWCLVTSIGRTSNFPQPDMSFNGPADAMVSLTLGVDRCYVRPDDNLALDVAEVDSQMRDILDDGRALRQAIQCWASKNRRSRVLVGPWTPTGPAGDVFGGQITVQVLADNVCRCDGFTSVDDGTPRLAGDPRG</sequence>
<dbReference type="AlphaFoldDB" id="A0A848KS77"/>
<evidence type="ECO:0000313" key="1">
    <source>
        <dbReference type="EMBL" id="NMO00827.1"/>
    </source>
</evidence>
<name>A0A848KS77_9ACTN</name>